<feature type="region of interest" description="Disordered" evidence="1">
    <location>
        <begin position="1"/>
        <end position="171"/>
    </location>
</feature>
<dbReference type="Proteomes" id="UP000821866">
    <property type="component" value="Unassembled WGS sequence"/>
</dbReference>
<reference evidence="2" key="2">
    <citation type="submission" date="2021-09" db="EMBL/GenBank/DDBJ databases">
        <authorList>
            <person name="Jia N."/>
            <person name="Wang J."/>
            <person name="Shi W."/>
            <person name="Du L."/>
            <person name="Sun Y."/>
            <person name="Zhan W."/>
            <person name="Jiang J."/>
            <person name="Wang Q."/>
            <person name="Zhang B."/>
            <person name="Ji P."/>
            <person name="Sakyi L.B."/>
            <person name="Cui X."/>
            <person name="Yuan T."/>
            <person name="Jiang B."/>
            <person name="Yang W."/>
            <person name="Lam T.T.-Y."/>
            <person name="Chang Q."/>
            <person name="Ding S."/>
            <person name="Wang X."/>
            <person name="Zhu J."/>
            <person name="Ruan X."/>
            <person name="Zhao L."/>
            <person name="Wei J."/>
            <person name="Que T."/>
            <person name="Du C."/>
            <person name="Cheng J."/>
            <person name="Dai P."/>
            <person name="Han X."/>
            <person name="Huang E."/>
            <person name="Gao Y."/>
            <person name="Liu J."/>
            <person name="Shao H."/>
            <person name="Ye R."/>
            <person name="Li L."/>
            <person name="Wei W."/>
            <person name="Wang X."/>
            <person name="Wang C."/>
            <person name="Huo Q."/>
            <person name="Li W."/>
            <person name="Guo W."/>
            <person name="Chen H."/>
            <person name="Chen S."/>
            <person name="Zhou L."/>
            <person name="Zhou L."/>
            <person name="Ni X."/>
            <person name="Tian J."/>
            <person name="Zhou Y."/>
            <person name="Sheng Y."/>
            <person name="Liu T."/>
            <person name="Pan Y."/>
            <person name="Xia L."/>
            <person name="Li J."/>
            <person name="Zhao F."/>
            <person name="Cao W."/>
        </authorList>
    </citation>
    <scope>NUCLEOTIDE SEQUENCE</scope>
    <source>
        <strain evidence="2">Rmic-2018</strain>
        <tissue evidence="2">Larvae</tissue>
    </source>
</reference>
<dbReference type="EMBL" id="JABSTU010003932">
    <property type="protein sequence ID" value="KAH7964455.1"/>
    <property type="molecule type" value="Genomic_DNA"/>
</dbReference>
<reference evidence="2" key="1">
    <citation type="journal article" date="2020" name="Cell">
        <title>Large-Scale Comparative Analyses of Tick Genomes Elucidate Their Genetic Diversity and Vector Capacities.</title>
        <authorList>
            <consortium name="Tick Genome and Microbiome Consortium (TIGMIC)"/>
            <person name="Jia N."/>
            <person name="Wang J."/>
            <person name="Shi W."/>
            <person name="Du L."/>
            <person name="Sun Y."/>
            <person name="Zhan W."/>
            <person name="Jiang J.F."/>
            <person name="Wang Q."/>
            <person name="Zhang B."/>
            <person name="Ji P."/>
            <person name="Bell-Sakyi L."/>
            <person name="Cui X.M."/>
            <person name="Yuan T.T."/>
            <person name="Jiang B.G."/>
            <person name="Yang W.F."/>
            <person name="Lam T.T."/>
            <person name="Chang Q.C."/>
            <person name="Ding S.J."/>
            <person name="Wang X.J."/>
            <person name="Zhu J.G."/>
            <person name="Ruan X.D."/>
            <person name="Zhao L."/>
            <person name="Wei J.T."/>
            <person name="Ye R.Z."/>
            <person name="Que T.C."/>
            <person name="Du C.H."/>
            <person name="Zhou Y.H."/>
            <person name="Cheng J.X."/>
            <person name="Dai P.F."/>
            <person name="Guo W.B."/>
            <person name="Han X.H."/>
            <person name="Huang E.J."/>
            <person name="Li L.F."/>
            <person name="Wei W."/>
            <person name="Gao Y.C."/>
            <person name="Liu J.Z."/>
            <person name="Shao H.Z."/>
            <person name="Wang X."/>
            <person name="Wang C.C."/>
            <person name="Yang T.C."/>
            <person name="Huo Q.B."/>
            <person name="Li W."/>
            <person name="Chen H.Y."/>
            <person name="Chen S.E."/>
            <person name="Zhou L.G."/>
            <person name="Ni X.B."/>
            <person name="Tian J.H."/>
            <person name="Sheng Y."/>
            <person name="Liu T."/>
            <person name="Pan Y.S."/>
            <person name="Xia L.Y."/>
            <person name="Li J."/>
            <person name="Zhao F."/>
            <person name="Cao W.C."/>
        </authorList>
    </citation>
    <scope>NUCLEOTIDE SEQUENCE</scope>
    <source>
        <strain evidence="2">Rmic-2018</strain>
    </source>
</reference>
<proteinExistence type="predicted"/>
<accession>A0A9J6D0A0</accession>
<evidence type="ECO:0000256" key="1">
    <source>
        <dbReference type="SAM" id="MobiDB-lite"/>
    </source>
</evidence>
<feature type="compositionally biased region" description="Basic and acidic residues" evidence="1">
    <location>
        <begin position="110"/>
        <end position="122"/>
    </location>
</feature>
<organism evidence="2 3">
    <name type="scientific">Rhipicephalus microplus</name>
    <name type="common">Cattle tick</name>
    <name type="synonym">Boophilus microplus</name>
    <dbReference type="NCBI Taxonomy" id="6941"/>
    <lineage>
        <taxon>Eukaryota</taxon>
        <taxon>Metazoa</taxon>
        <taxon>Ecdysozoa</taxon>
        <taxon>Arthropoda</taxon>
        <taxon>Chelicerata</taxon>
        <taxon>Arachnida</taxon>
        <taxon>Acari</taxon>
        <taxon>Parasitiformes</taxon>
        <taxon>Ixodida</taxon>
        <taxon>Ixodoidea</taxon>
        <taxon>Ixodidae</taxon>
        <taxon>Rhipicephalinae</taxon>
        <taxon>Rhipicephalus</taxon>
        <taxon>Boophilus</taxon>
    </lineage>
</organism>
<sequence>MEAIKAAREREIEEKQRRMEEERQRQEAEKIRQPTSRTEGDKQLAQKRRGGQSAKLSRGEAVLLTTVRAKKSPLEEEIVTMRRIATTKTNWRRKRDIDDEPPGSRAPESCWRKAEPDADKSGSWRPGGTSWRSGDNRVRDGGRRDFGEEPRPPPPRDFEREDRGRPPRISTEKIVAARSLVETLGMTAVVGTLDEPESLEMIAPPGLGKVRTGVLGSRNPEVVGSGWQSDDKRPSPRKGEAAQRTTRKS</sequence>
<feature type="region of interest" description="Disordered" evidence="1">
    <location>
        <begin position="204"/>
        <end position="249"/>
    </location>
</feature>
<feature type="compositionally biased region" description="Basic and acidic residues" evidence="1">
    <location>
        <begin position="229"/>
        <end position="241"/>
    </location>
</feature>
<evidence type="ECO:0000313" key="2">
    <source>
        <dbReference type="EMBL" id="KAH7964455.1"/>
    </source>
</evidence>
<feature type="compositionally biased region" description="Basic and acidic residues" evidence="1">
    <location>
        <begin position="134"/>
        <end position="165"/>
    </location>
</feature>
<protein>
    <submittedName>
        <fullName evidence="2">Uncharacterized protein</fullName>
    </submittedName>
</protein>
<keyword evidence="3" id="KW-1185">Reference proteome</keyword>
<comment type="caution">
    <text evidence="2">The sequence shown here is derived from an EMBL/GenBank/DDBJ whole genome shotgun (WGS) entry which is preliminary data.</text>
</comment>
<name>A0A9J6D0A0_RHIMP</name>
<evidence type="ECO:0000313" key="3">
    <source>
        <dbReference type="Proteomes" id="UP000821866"/>
    </source>
</evidence>
<gene>
    <name evidence="2" type="ORF">HPB51_027305</name>
</gene>
<feature type="compositionally biased region" description="Basic and acidic residues" evidence="1">
    <location>
        <begin position="1"/>
        <end position="44"/>
    </location>
</feature>
<dbReference type="AlphaFoldDB" id="A0A9J6D0A0"/>